<feature type="transmembrane region" description="Helical" evidence="9">
    <location>
        <begin position="68"/>
        <end position="86"/>
    </location>
</feature>
<organism evidence="11 12">
    <name type="scientific">Cirrhinus mrigala</name>
    <name type="common">Mrigala</name>
    <dbReference type="NCBI Taxonomy" id="683832"/>
    <lineage>
        <taxon>Eukaryota</taxon>
        <taxon>Metazoa</taxon>
        <taxon>Chordata</taxon>
        <taxon>Craniata</taxon>
        <taxon>Vertebrata</taxon>
        <taxon>Euteleostomi</taxon>
        <taxon>Actinopterygii</taxon>
        <taxon>Neopterygii</taxon>
        <taxon>Teleostei</taxon>
        <taxon>Ostariophysi</taxon>
        <taxon>Cypriniformes</taxon>
        <taxon>Cyprinidae</taxon>
        <taxon>Labeoninae</taxon>
        <taxon>Labeonini</taxon>
        <taxon>Cirrhinus</taxon>
    </lineage>
</organism>
<keyword evidence="7" id="KW-0675">Receptor</keyword>
<keyword evidence="8" id="KW-0807">Transducer</keyword>
<evidence type="ECO:0000256" key="3">
    <source>
        <dbReference type="ARBA" id="ARBA00022692"/>
    </source>
</evidence>
<evidence type="ECO:0000256" key="1">
    <source>
        <dbReference type="ARBA" id="ARBA00004651"/>
    </source>
</evidence>
<dbReference type="InterPro" id="IPR000276">
    <property type="entry name" value="GPCR_Rhodpsn"/>
</dbReference>
<dbReference type="GO" id="GO:0004930">
    <property type="term" value="F:G protein-coupled receptor activity"/>
    <property type="evidence" value="ECO:0007669"/>
    <property type="project" value="UniProtKB-KW"/>
</dbReference>
<dbReference type="Gene3D" id="1.20.1070.10">
    <property type="entry name" value="Rhodopsin 7-helix transmembrane proteins"/>
    <property type="match status" value="1"/>
</dbReference>
<dbReference type="SUPFAM" id="SSF81321">
    <property type="entry name" value="Family A G protein-coupled receptor-like"/>
    <property type="match status" value="1"/>
</dbReference>
<feature type="non-terminal residue" evidence="11">
    <location>
        <position position="94"/>
    </location>
</feature>
<evidence type="ECO:0000256" key="5">
    <source>
        <dbReference type="ARBA" id="ARBA00023040"/>
    </source>
</evidence>
<keyword evidence="2" id="KW-1003">Cell membrane</keyword>
<dbReference type="PANTHER" id="PTHR24249">
    <property type="entry name" value="HISTAMINE RECEPTOR-RELATED G-PROTEIN COUPLED RECEPTOR"/>
    <property type="match status" value="1"/>
</dbReference>
<dbReference type="InterPro" id="IPR017452">
    <property type="entry name" value="GPCR_Rhodpsn_7TM"/>
</dbReference>
<evidence type="ECO:0000256" key="4">
    <source>
        <dbReference type="ARBA" id="ARBA00022989"/>
    </source>
</evidence>
<evidence type="ECO:0000256" key="9">
    <source>
        <dbReference type="SAM" id="Phobius"/>
    </source>
</evidence>
<dbReference type="Pfam" id="PF00001">
    <property type="entry name" value="7tm_1"/>
    <property type="match status" value="1"/>
</dbReference>
<comment type="subcellular location">
    <subcellularLocation>
        <location evidence="1">Cell membrane</location>
        <topology evidence="1">Multi-pass membrane protein</topology>
    </subcellularLocation>
</comment>
<keyword evidence="12" id="KW-1185">Reference proteome</keyword>
<evidence type="ECO:0000313" key="12">
    <source>
        <dbReference type="Proteomes" id="UP001529510"/>
    </source>
</evidence>
<dbReference type="AlphaFoldDB" id="A0ABD0QAC6"/>
<dbReference type="PANTHER" id="PTHR24249:SF381">
    <property type="entry name" value="TRACE AMINE ASSOCIATED RECEPTOR 19P-RELATED"/>
    <property type="match status" value="1"/>
</dbReference>
<gene>
    <name evidence="11" type="ORF">M9458_022410</name>
</gene>
<keyword evidence="6 9" id="KW-0472">Membrane</keyword>
<protein>
    <recommendedName>
        <fullName evidence="10">G-protein coupled receptors family 1 profile domain-containing protein</fullName>
    </recommendedName>
</protein>
<dbReference type="InterPro" id="IPR050569">
    <property type="entry name" value="TAAR"/>
</dbReference>
<feature type="domain" description="G-protein coupled receptors family 1 profile" evidence="10">
    <location>
        <begin position="48"/>
        <end position="94"/>
    </location>
</feature>
<dbReference type="PRINTS" id="PR00237">
    <property type="entry name" value="GPCRRHODOPSN"/>
</dbReference>
<keyword evidence="4 9" id="KW-1133">Transmembrane helix</keyword>
<feature type="transmembrane region" description="Helical" evidence="9">
    <location>
        <begin position="33"/>
        <end position="56"/>
    </location>
</feature>
<dbReference type="EMBL" id="JAMKFB020000010">
    <property type="protein sequence ID" value="KAL0183035.1"/>
    <property type="molecule type" value="Genomic_DNA"/>
</dbReference>
<evidence type="ECO:0000256" key="6">
    <source>
        <dbReference type="ARBA" id="ARBA00023136"/>
    </source>
</evidence>
<reference evidence="11 12" key="1">
    <citation type="submission" date="2024-05" db="EMBL/GenBank/DDBJ databases">
        <title>Genome sequencing and assembly of Indian major carp, Cirrhinus mrigala (Hamilton, 1822).</title>
        <authorList>
            <person name="Mohindra V."/>
            <person name="Chowdhury L.M."/>
            <person name="Lal K."/>
            <person name="Jena J.K."/>
        </authorList>
    </citation>
    <scope>NUCLEOTIDE SEQUENCE [LARGE SCALE GENOMIC DNA]</scope>
    <source>
        <strain evidence="11">CM1030</strain>
        <tissue evidence="11">Blood</tissue>
    </source>
</reference>
<evidence type="ECO:0000259" key="10">
    <source>
        <dbReference type="PROSITE" id="PS50262"/>
    </source>
</evidence>
<evidence type="ECO:0000313" key="11">
    <source>
        <dbReference type="EMBL" id="KAL0183035.1"/>
    </source>
</evidence>
<dbReference type="Proteomes" id="UP001529510">
    <property type="component" value="Unassembled WGS sequence"/>
</dbReference>
<keyword evidence="3 9" id="KW-0812">Transmembrane</keyword>
<dbReference type="PROSITE" id="PS50262">
    <property type="entry name" value="G_PROTEIN_RECEP_F1_2"/>
    <property type="match status" value="1"/>
</dbReference>
<name>A0ABD0QAC6_CIRMR</name>
<evidence type="ECO:0000256" key="8">
    <source>
        <dbReference type="ARBA" id="ARBA00023224"/>
    </source>
</evidence>
<evidence type="ECO:0000256" key="7">
    <source>
        <dbReference type="ARBA" id="ARBA00023170"/>
    </source>
</evidence>
<keyword evidence="5" id="KW-0297">G-protein coupled receptor</keyword>
<proteinExistence type="predicted"/>
<evidence type="ECO:0000256" key="2">
    <source>
        <dbReference type="ARBA" id="ARBA00022475"/>
    </source>
</evidence>
<dbReference type="GO" id="GO:0005886">
    <property type="term" value="C:plasma membrane"/>
    <property type="evidence" value="ECO:0007669"/>
    <property type="project" value="UniProtKB-SubCell"/>
</dbReference>
<sequence>MADEKEDHEIQYCFPAINSSCIKGKHSSHEYNIMFVFVSLLSAWTVFLNLLVIISISHFKKLHTPTNLIILSLAVADMLIGLVMPIEATRLIEM</sequence>
<comment type="caution">
    <text evidence="11">The sequence shown here is derived from an EMBL/GenBank/DDBJ whole genome shotgun (WGS) entry which is preliminary data.</text>
</comment>
<accession>A0ABD0QAC6</accession>